<evidence type="ECO:0000256" key="1">
    <source>
        <dbReference type="SAM" id="Coils"/>
    </source>
</evidence>
<evidence type="ECO:0000256" key="2">
    <source>
        <dbReference type="SAM" id="MobiDB-lite"/>
    </source>
</evidence>
<accession>A0AAV0C679</accession>
<name>A0AAV0C679_9ASTE</name>
<sequence>MEEEVKKKKKSKKKKKNKQNKTTDVVSDGATEPDHDQNHMGESLESTIAKVLDNEEAKIDTDQNSDLSNKPPTLPEGDKQYWLDREAIYEEKIKQLEKEKEVHVENECKVEERFRRLENENIIRTQNMSSLEEKTLLLETEKDVLLQQVAVLQVQISQLQNEKDSWLQKEAGYEEKISLLVDEAAFLNMERVMERVRLEETIKQLEEKRLALIEKENMMGEKVSSLNADNALLQAQVNELEELRRSSVLENQVLKETVTTLQSQVHDLEKSATFSYPSTAKNLDTSGNADADSEKGSGNAVVGNLVPENMEHGDKVNELCVELQQRDSTMQDSSSSSSVPITGNSESAYKNTNSSARESEPKSETAEVNEITSTEVTPVTIPTEDNAMGLDSSEIESSEIVQIPLDEDVSTTELEIISADQKIEVPLSDAPLIGAPFRLFSFVARYVSGADLVDKNSA</sequence>
<feature type="region of interest" description="Disordered" evidence="2">
    <location>
        <begin position="1"/>
        <end position="78"/>
    </location>
</feature>
<feature type="compositionally biased region" description="Polar residues" evidence="2">
    <location>
        <begin position="62"/>
        <end position="71"/>
    </location>
</feature>
<dbReference type="AlphaFoldDB" id="A0AAV0C679"/>
<protein>
    <submittedName>
        <fullName evidence="3">Uncharacterized protein</fullName>
    </submittedName>
</protein>
<feature type="compositionally biased region" description="Basic residues" evidence="2">
    <location>
        <begin position="7"/>
        <end position="19"/>
    </location>
</feature>
<reference evidence="3" key="1">
    <citation type="submission" date="2022-07" db="EMBL/GenBank/DDBJ databases">
        <authorList>
            <person name="Macas J."/>
            <person name="Novak P."/>
            <person name="Neumann P."/>
        </authorList>
    </citation>
    <scope>NUCLEOTIDE SEQUENCE</scope>
</reference>
<feature type="compositionally biased region" description="Polar residues" evidence="2">
    <location>
        <begin position="339"/>
        <end position="356"/>
    </location>
</feature>
<organism evidence="3 4">
    <name type="scientific">Cuscuta epithymum</name>
    <dbReference type="NCBI Taxonomy" id="186058"/>
    <lineage>
        <taxon>Eukaryota</taxon>
        <taxon>Viridiplantae</taxon>
        <taxon>Streptophyta</taxon>
        <taxon>Embryophyta</taxon>
        <taxon>Tracheophyta</taxon>
        <taxon>Spermatophyta</taxon>
        <taxon>Magnoliopsida</taxon>
        <taxon>eudicotyledons</taxon>
        <taxon>Gunneridae</taxon>
        <taxon>Pentapetalae</taxon>
        <taxon>asterids</taxon>
        <taxon>lamiids</taxon>
        <taxon>Solanales</taxon>
        <taxon>Convolvulaceae</taxon>
        <taxon>Cuscuteae</taxon>
        <taxon>Cuscuta</taxon>
        <taxon>Cuscuta subgen. Cuscuta</taxon>
    </lineage>
</organism>
<dbReference type="EMBL" id="CAMAPF010000015">
    <property type="protein sequence ID" value="CAH9069157.1"/>
    <property type="molecule type" value="Genomic_DNA"/>
</dbReference>
<gene>
    <name evidence="3" type="ORF">CEPIT_LOCUS3009</name>
</gene>
<proteinExistence type="predicted"/>
<feature type="coiled-coil region" evidence="1">
    <location>
        <begin position="142"/>
        <end position="271"/>
    </location>
</feature>
<dbReference type="Proteomes" id="UP001152523">
    <property type="component" value="Unassembled WGS sequence"/>
</dbReference>
<feature type="compositionally biased region" description="Basic and acidic residues" evidence="2">
    <location>
        <begin position="52"/>
        <end position="61"/>
    </location>
</feature>
<feature type="compositionally biased region" description="Polar residues" evidence="2">
    <location>
        <begin position="277"/>
        <end position="288"/>
    </location>
</feature>
<feature type="region of interest" description="Disordered" evidence="2">
    <location>
        <begin position="277"/>
        <end position="305"/>
    </location>
</feature>
<comment type="caution">
    <text evidence="3">The sequence shown here is derived from an EMBL/GenBank/DDBJ whole genome shotgun (WGS) entry which is preliminary data.</text>
</comment>
<keyword evidence="1" id="KW-0175">Coiled coil</keyword>
<evidence type="ECO:0000313" key="3">
    <source>
        <dbReference type="EMBL" id="CAH9069157.1"/>
    </source>
</evidence>
<feature type="region of interest" description="Disordered" evidence="2">
    <location>
        <begin position="325"/>
        <end position="376"/>
    </location>
</feature>
<keyword evidence="4" id="KW-1185">Reference proteome</keyword>
<evidence type="ECO:0000313" key="4">
    <source>
        <dbReference type="Proteomes" id="UP001152523"/>
    </source>
</evidence>